<dbReference type="PANTHER" id="PTHR31827">
    <property type="entry name" value="EMB|CAB89363.1"/>
    <property type="match status" value="1"/>
</dbReference>
<name>A0A1V9ZWV5_9STRA</name>
<reference evidence="3 4" key="1">
    <citation type="journal article" date="2014" name="Genome Biol. Evol.">
        <title>The secreted proteins of Achlya hypogyna and Thraustotheca clavata identify the ancestral oomycete secretome and reveal gene acquisitions by horizontal gene transfer.</title>
        <authorList>
            <person name="Misner I."/>
            <person name="Blouin N."/>
            <person name="Leonard G."/>
            <person name="Richards T.A."/>
            <person name="Lane C.E."/>
        </authorList>
    </citation>
    <scope>NUCLEOTIDE SEQUENCE [LARGE SCALE GENOMIC DNA]</scope>
    <source>
        <strain evidence="3 4">ATCC 34112</strain>
    </source>
</reference>
<evidence type="ECO:0000259" key="2">
    <source>
        <dbReference type="Pfam" id="PF24906"/>
    </source>
</evidence>
<dbReference type="AlphaFoldDB" id="A0A1V9ZWV5"/>
<organism evidence="3 4">
    <name type="scientific">Thraustotheca clavata</name>
    <dbReference type="NCBI Taxonomy" id="74557"/>
    <lineage>
        <taxon>Eukaryota</taxon>
        <taxon>Sar</taxon>
        <taxon>Stramenopiles</taxon>
        <taxon>Oomycota</taxon>
        <taxon>Saprolegniomycetes</taxon>
        <taxon>Saprolegniales</taxon>
        <taxon>Achlyaceae</taxon>
        <taxon>Thraustotheca</taxon>
    </lineage>
</organism>
<feature type="compositionally biased region" description="Polar residues" evidence="1">
    <location>
        <begin position="162"/>
        <end position="171"/>
    </location>
</feature>
<sequence length="363" mass="41172">MERIEVQDMTISQGEVRMLNEILHSPVTRVHEPGQPKITFHQPQACVLSDPPMLCNNNQTFHTYQALQCNLQKNSCGLNNGNNGVTPQNTEYVVNEMTPKYVSNVLNNGISERTMNEEFSNYQNSARQPMYQTTCPRPYQHNMYSEVQSANTTYKQVDDSSRSLPPISSTPLVHPWPYGHQRYDTSNALRNQQYHLLQPTNGLSSGDLHTSNVQQYQYTSNFQQVPQTMNRQVPYTQPPYQYTMHDHYNPSLHSTSSPSKSTNDISMESPVYQSETLKKPPRTCKFADCMKTIQRHGLCHKHGGIRKCTKEGCTRKDRGEGFCVAHGGGKRCAHQGCEKVVRRGVYCLHHSTPSTTSSIIRAA</sequence>
<evidence type="ECO:0000313" key="3">
    <source>
        <dbReference type="EMBL" id="OQS02502.1"/>
    </source>
</evidence>
<dbReference type="PANTHER" id="PTHR31827:SF1">
    <property type="entry name" value="EMB|CAB89363.1"/>
    <property type="match status" value="1"/>
</dbReference>
<protein>
    <recommendedName>
        <fullName evidence="2">WRKY19-like zinc finger domain-containing protein</fullName>
    </recommendedName>
</protein>
<gene>
    <name evidence="3" type="ORF">THRCLA_05125</name>
</gene>
<accession>A0A1V9ZWV5</accession>
<feature type="domain" description="WRKY19-like zinc finger" evidence="2">
    <location>
        <begin position="306"/>
        <end position="328"/>
    </location>
</feature>
<dbReference type="Pfam" id="PF24906">
    <property type="entry name" value="Zf_WRKY19"/>
    <property type="match status" value="1"/>
</dbReference>
<keyword evidence="4" id="KW-1185">Reference proteome</keyword>
<proteinExistence type="predicted"/>
<dbReference type="OrthoDB" id="72858at2759"/>
<evidence type="ECO:0000256" key="1">
    <source>
        <dbReference type="SAM" id="MobiDB-lite"/>
    </source>
</evidence>
<dbReference type="EMBL" id="JNBS01001121">
    <property type="protein sequence ID" value="OQS02502.1"/>
    <property type="molecule type" value="Genomic_DNA"/>
</dbReference>
<dbReference type="InterPro" id="IPR056866">
    <property type="entry name" value="Znf_WRKY19"/>
</dbReference>
<dbReference type="STRING" id="74557.A0A1V9ZWV5"/>
<evidence type="ECO:0000313" key="4">
    <source>
        <dbReference type="Proteomes" id="UP000243217"/>
    </source>
</evidence>
<feature type="region of interest" description="Disordered" evidence="1">
    <location>
        <begin position="150"/>
        <end position="174"/>
    </location>
</feature>
<comment type="caution">
    <text evidence="3">The sequence shown here is derived from an EMBL/GenBank/DDBJ whole genome shotgun (WGS) entry which is preliminary data.</text>
</comment>
<dbReference type="Proteomes" id="UP000243217">
    <property type="component" value="Unassembled WGS sequence"/>
</dbReference>